<organism evidence="16 17">
    <name type="scientific">Sphingosinicella soli</name>
    <dbReference type="NCBI Taxonomy" id="333708"/>
    <lineage>
        <taxon>Bacteria</taxon>
        <taxon>Pseudomonadati</taxon>
        <taxon>Pseudomonadota</taxon>
        <taxon>Alphaproteobacteria</taxon>
        <taxon>Sphingomonadales</taxon>
        <taxon>Sphingosinicellaceae</taxon>
        <taxon>Sphingosinicella</taxon>
    </lineage>
</organism>
<dbReference type="Pfam" id="PF00593">
    <property type="entry name" value="TonB_dep_Rec_b-barrel"/>
    <property type="match status" value="1"/>
</dbReference>
<evidence type="ECO:0000256" key="3">
    <source>
        <dbReference type="ARBA" id="ARBA00022452"/>
    </source>
</evidence>
<dbReference type="InterPro" id="IPR036942">
    <property type="entry name" value="Beta-barrel_TonB_sf"/>
</dbReference>
<evidence type="ECO:0000256" key="4">
    <source>
        <dbReference type="ARBA" id="ARBA00022496"/>
    </source>
</evidence>
<keyword evidence="9 11" id="KW-0472">Membrane</keyword>
<keyword evidence="3 11" id="KW-1134">Transmembrane beta strand</keyword>
<dbReference type="RefSeq" id="WP_184064851.1">
    <property type="nucleotide sequence ID" value="NZ_JACHNZ010000004.1"/>
</dbReference>
<evidence type="ECO:0000256" key="10">
    <source>
        <dbReference type="ARBA" id="ARBA00023237"/>
    </source>
</evidence>
<dbReference type="Pfam" id="PF07715">
    <property type="entry name" value="Plug"/>
    <property type="match status" value="1"/>
</dbReference>
<accession>A0A7W7AZ12</accession>
<evidence type="ECO:0000256" key="1">
    <source>
        <dbReference type="ARBA" id="ARBA00004571"/>
    </source>
</evidence>
<evidence type="ECO:0000313" key="16">
    <source>
        <dbReference type="EMBL" id="MBB4630985.1"/>
    </source>
</evidence>
<evidence type="ECO:0000256" key="11">
    <source>
        <dbReference type="PROSITE-ProRule" id="PRU01360"/>
    </source>
</evidence>
<evidence type="ECO:0000256" key="5">
    <source>
        <dbReference type="ARBA" id="ARBA00022692"/>
    </source>
</evidence>
<protein>
    <submittedName>
        <fullName evidence="16">Iron complex outermembrane receptor protein</fullName>
    </submittedName>
</protein>
<keyword evidence="16" id="KW-0675">Receptor</keyword>
<keyword evidence="8 12" id="KW-0798">TonB box</keyword>
<keyword evidence="7" id="KW-0406">Ion transport</keyword>
<dbReference type="PROSITE" id="PS52016">
    <property type="entry name" value="TONB_DEPENDENT_REC_3"/>
    <property type="match status" value="1"/>
</dbReference>
<feature type="domain" description="TonB-dependent receptor plug" evidence="15">
    <location>
        <begin position="52"/>
        <end position="160"/>
    </location>
</feature>
<sequence>MTMKTSGRAALSAAIVPVLLAGTAGIANAQENTAAAADTEIVITATKRAERLQDVPISVSAIGGEQLQKSRVTTADDLVTKVANLQLTSIVGDNTPIFALRGVSMSDYSLNQSSPVATYYDEVYKGNFAFLGVAMYDLERVEVLRGPQGTLYGKNTTGGAVNLISRAPELGETSGYLNLGYGNYNRMDANGAINVPMGDKAAARVAFSFARADGWFRNQLPGEPDLAGVREYAVRASVLLEPSEGVRFMLRGSTSYQNPRNYGIYAQPAEVHRAGLSKREIEANVTERRRARTYSLALTGNIDVSDALTVTSITSWDKGTLSFYEDTDGTATQLLEIPYYDKASQFAQDLRLTSDTGGPFDFILGAYYNREKVFNNTTFEIAKDVDSDGLPGVTDADCAIGLPLGCLFANSFDQVKKSIAIYTDMNYDITDAITLRGGLRYTHDTGRQTDFESNALGPNGVLVVNLIPPSNLRYSTDNISGKIGLDFKLADGNLLYAHYSRGYRASSFNAQAFFDPSELSIAKPEEVNAYEIGAKTQFAGRSVTLNLAGFYYDYRNQQFINVDPLTAAQTLLNIPKSRIMGGEVELSVRASDMLSLRAGLGLLDSKIKVGTVSGADVSGNELSNAPSVTFNGGVDLTVMDSNSGKLSLHGDVSYSSSQYFEVLNVPRLQQGSYAILGAHIDYETADGRWNASIWGKNLGNEFYFTSRVDLLAGFGFDYNHISAPRTYGVTVGHKF</sequence>
<evidence type="ECO:0000256" key="9">
    <source>
        <dbReference type="ARBA" id="ARBA00023136"/>
    </source>
</evidence>
<comment type="caution">
    <text evidence="16">The sequence shown here is derived from an EMBL/GenBank/DDBJ whole genome shotgun (WGS) entry which is preliminary data.</text>
</comment>
<dbReference type="InterPro" id="IPR039426">
    <property type="entry name" value="TonB-dep_rcpt-like"/>
</dbReference>
<keyword evidence="6" id="KW-0408">Iron</keyword>
<keyword evidence="17" id="KW-1185">Reference proteome</keyword>
<evidence type="ECO:0000256" key="2">
    <source>
        <dbReference type="ARBA" id="ARBA00022448"/>
    </source>
</evidence>
<feature type="domain" description="TonB-dependent receptor-like beta-barrel" evidence="14">
    <location>
        <begin position="253"/>
        <end position="698"/>
    </location>
</feature>
<dbReference type="GO" id="GO:0009279">
    <property type="term" value="C:cell outer membrane"/>
    <property type="evidence" value="ECO:0007669"/>
    <property type="project" value="UniProtKB-SubCell"/>
</dbReference>
<dbReference type="PANTHER" id="PTHR32552:SF81">
    <property type="entry name" value="TONB-DEPENDENT OUTER MEMBRANE RECEPTOR"/>
    <property type="match status" value="1"/>
</dbReference>
<feature type="signal peptide" evidence="13">
    <location>
        <begin position="1"/>
        <end position="29"/>
    </location>
</feature>
<keyword evidence="5 11" id="KW-0812">Transmembrane</keyword>
<comment type="subcellular location">
    <subcellularLocation>
        <location evidence="1 11">Cell outer membrane</location>
        <topology evidence="1 11">Multi-pass membrane protein</topology>
    </subcellularLocation>
</comment>
<dbReference type="GO" id="GO:0006826">
    <property type="term" value="P:iron ion transport"/>
    <property type="evidence" value="ECO:0007669"/>
    <property type="project" value="UniProtKB-KW"/>
</dbReference>
<dbReference type="EMBL" id="JACHNZ010000004">
    <property type="protein sequence ID" value="MBB4630985.1"/>
    <property type="molecule type" value="Genomic_DNA"/>
</dbReference>
<evidence type="ECO:0000256" key="13">
    <source>
        <dbReference type="SAM" id="SignalP"/>
    </source>
</evidence>
<keyword evidence="10 11" id="KW-0998">Cell outer membrane</keyword>
<evidence type="ECO:0000256" key="12">
    <source>
        <dbReference type="RuleBase" id="RU003357"/>
    </source>
</evidence>
<gene>
    <name evidence="16" type="ORF">GGQ98_000590</name>
</gene>
<dbReference type="AlphaFoldDB" id="A0A7W7AZ12"/>
<evidence type="ECO:0000256" key="6">
    <source>
        <dbReference type="ARBA" id="ARBA00023004"/>
    </source>
</evidence>
<evidence type="ECO:0000256" key="7">
    <source>
        <dbReference type="ARBA" id="ARBA00023065"/>
    </source>
</evidence>
<dbReference type="Proteomes" id="UP000566324">
    <property type="component" value="Unassembled WGS sequence"/>
</dbReference>
<evidence type="ECO:0000313" key="17">
    <source>
        <dbReference type="Proteomes" id="UP000566324"/>
    </source>
</evidence>
<proteinExistence type="inferred from homology"/>
<keyword evidence="4" id="KW-0410">Iron transport</keyword>
<name>A0A7W7AZ12_9SPHN</name>
<comment type="similarity">
    <text evidence="11 12">Belongs to the TonB-dependent receptor family.</text>
</comment>
<dbReference type="SUPFAM" id="SSF56935">
    <property type="entry name" value="Porins"/>
    <property type="match status" value="1"/>
</dbReference>
<dbReference type="InterPro" id="IPR012910">
    <property type="entry name" value="Plug_dom"/>
</dbReference>
<evidence type="ECO:0000259" key="15">
    <source>
        <dbReference type="Pfam" id="PF07715"/>
    </source>
</evidence>
<keyword evidence="2 11" id="KW-0813">Transport</keyword>
<dbReference type="Gene3D" id="2.40.170.20">
    <property type="entry name" value="TonB-dependent receptor, beta-barrel domain"/>
    <property type="match status" value="1"/>
</dbReference>
<keyword evidence="13" id="KW-0732">Signal</keyword>
<evidence type="ECO:0000256" key="8">
    <source>
        <dbReference type="ARBA" id="ARBA00023077"/>
    </source>
</evidence>
<feature type="chain" id="PRO_5030854404" evidence="13">
    <location>
        <begin position="30"/>
        <end position="735"/>
    </location>
</feature>
<dbReference type="PANTHER" id="PTHR32552">
    <property type="entry name" value="FERRICHROME IRON RECEPTOR-RELATED"/>
    <property type="match status" value="1"/>
</dbReference>
<dbReference type="InterPro" id="IPR000531">
    <property type="entry name" value="Beta-barrel_TonB"/>
</dbReference>
<evidence type="ECO:0000259" key="14">
    <source>
        <dbReference type="Pfam" id="PF00593"/>
    </source>
</evidence>
<dbReference type="CDD" id="cd01347">
    <property type="entry name" value="ligand_gated_channel"/>
    <property type="match status" value="1"/>
</dbReference>
<reference evidence="16 17" key="1">
    <citation type="submission" date="2020-08" db="EMBL/GenBank/DDBJ databases">
        <title>Genomic Encyclopedia of Type Strains, Phase IV (KMG-IV): sequencing the most valuable type-strain genomes for metagenomic binning, comparative biology and taxonomic classification.</title>
        <authorList>
            <person name="Goeker M."/>
        </authorList>
    </citation>
    <scope>NUCLEOTIDE SEQUENCE [LARGE SCALE GENOMIC DNA]</scope>
    <source>
        <strain evidence="16 17">DSM 17328</strain>
    </source>
</reference>